<dbReference type="PANTHER" id="PTHR31686">
    <property type="match status" value="1"/>
</dbReference>
<keyword evidence="7 8" id="KW-0472">Membrane</keyword>
<gene>
    <name evidence="9" type="primary">tehA</name>
    <name evidence="9" type="ORF">N24_2962</name>
</gene>
<feature type="transmembrane region" description="Helical" evidence="8">
    <location>
        <begin position="235"/>
        <end position="259"/>
    </location>
</feature>
<keyword evidence="6 8" id="KW-1133">Transmembrane helix</keyword>
<reference evidence="9 10" key="1">
    <citation type="submission" date="2016-02" db="EMBL/GenBank/DDBJ databases">
        <title>Corynebacterium glutamicum N24 whole genome sequencing project.</title>
        <authorList>
            <person name="Matsutani M."/>
            <person name="Nangtapong N."/>
            <person name="Yakushi T."/>
            <person name="Matsushita K."/>
        </authorList>
    </citation>
    <scope>NUCLEOTIDE SEQUENCE [LARGE SCALE GENOMIC DNA]</scope>
    <source>
        <strain evidence="9 10">N24</strain>
    </source>
</reference>
<feature type="transmembrane region" description="Helical" evidence="8">
    <location>
        <begin position="77"/>
        <end position="97"/>
    </location>
</feature>
<keyword evidence="10" id="KW-1185">Reference proteome</keyword>
<protein>
    <submittedName>
        <fullName evidence="9">C4-dicarboxylate ABC transporter</fullName>
    </submittedName>
</protein>
<feature type="transmembrane region" description="Helical" evidence="8">
    <location>
        <begin position="165"/>
        <end position="188"/>
    </location>
</feature>
<evidence type="ECO:0000256" key="7">
    <source>
        <dbReference type="ARBA" id="ARBA00023136"/>
    </source>
</evidence>
<organism evidence="9 10">
    <name type="scientific">Corynebacterium suranareeae</name>
    <dbReference type="NCBI Taxonomy" id="2506452"/>
    <lineage>
        <taxon>Bacteria</taxon>
        <taxon>Bacillati</taxon>
        <taxon>Actinomycetota</taxon>
        <taxon>Actinomycetes</taxon>
        <taxon>Mycobacteriales</taxon>
        <taxon>Corynebacteriaceae</taxon>
        <taxon>Corynebacterium</taxon>
    </lineage>
</organism>
<comment type="subcellular location">
    <subcellularLocation>
        <location evidence="1">Cell membrane</location>
        <topology evidence="1">Multi-pass membrane protein</topology>
    </subcellularLocation>
</comment>
<keyword evidence="4" id="KW-1003">Cell membrane</keyword>
<feature type="transmembrane region" description="Helical" evidence="8">
    <location>
        <begin position="12"/>
        <end position="34"/>
    </location>
</feature>
<dbReference type="Gene3D" id="1.50.10.150">
    <property type="entry name" value="Voltage-dependent anion channel"/>
    <property type="match status" value="1"/>
</dbReference>
<evidence type="ECO:0000256" key="2">
    <source>
        <dbReference type="ARBA" id="ARBA00008566"/>
    </source>
</evidence>
<dbReference type="GO" id="GO:0005886">
    <property type="term" value="C:plasma membrane"/>
    <property type="evidence" value="ECO:0007669"/>
    <property type="project" value="UniProtKB-SubCell"/>
</dbReference>
<sequence length="357" mass="38632">MPKTPSTKNYAAVLPLPGPAWAGSLMGISLLSSLLKTHGFPFAADAFFTLACIVAVVIIGGWLIYRSPRFKTEVMPAWAMLSMGLIALGSASTSVLGDNYWEFMFFCWASGTIIGLVAYSLYTSALLRGTAGTPSFTWGLPLVTPMVASTSAAQLHDHYGSTPLLWISFALFLSTLAVAPLVFARVYFYYFSPHGPRIPLMATPTSWIPLGMVGQSTAAAQLIGDAFTSTTTTRIAIIYGFVMGIISIPLGAIAHFLFYKAVVKGATYSPTWWASTFPVGTLSLGAHFLAQSTELALFDYFSLYLLALMLFHVIVSTIAGTIAVTKRIVEKLNLQSSNDSSKFMHIEVSQLNRKNNK</sequence>
<accession>A0A169S6X9</accession>
<evidence type="ECO:0000256" key="4">
    <source>
        <dbReference type="ARBA" id="ARBA00022475"/>
    </source>
</evidence>
<evidence type="ECO:0000256" key="5">
    <source>
        <dbReference type="ARBA" id="ARBA00022692"/>
    </source>
</evidence>
<dbReference type="KEGG" id="csur:N24_2962"/>
<dbReference type="EMBL" id="AP017369">
    <property type="protein sequence ID" value="BAU97224.1"/>
    <property type="molecule type" value="Genomic_DNA"/>
</dbReference>
<feature type="transmembrane region" description="Helical" evidence="8">
    <location>
        <begin position="271"/>
        <end position="289"/>
    </location>
</feature>
<evidence type="ECO:0000256" key="6">
    <source>
        <dbReference type="ARBA" id="ARBA00022989"/>
    </source>
</evidence>
<keyword evidence="3" id="KW-0813">Transport</keyword>
<evidence type="ECO:0000256" key="1">
    <source>
        <dbReference type="ARBA" id="ARBA00004651"/>
    </source>
</evidence>
<feature type="transmembrane region" description="Helical" evidence="8">
    <location>
        <begin position="103"/>
        <end position="123"/>
    </location>
</feature>
<dbReference type="PANTHER" id="PTHR31686:SF1">
    <property type="entry name" value="SULFITE EFFLUX PUMP SSU1"/>
    <property type="match status" value="1"/>
</dbReference>
<evidence type="ECO:0000256" key="8">
    <source>
        <dbReference type="SAM" id="Phobius"/>
    </source>
</evidence>
<dbReference type="InterPro" id="IPR004695">
    <property type="entry name" value="SLAC1/Mae1/Ssu1/TehA"/>
</dbReference>
<evidence type="ECO:0000313" key="10">
    <source>
        <dbReference type="Proteomes" id="UP000218244"/>
    </source>
</evidence>
<dbReference type="RefSeq" id="WP_096458921.1">
    <property type="nucleotide sequence ID" value="NZ_AP017369.1"/>
</dbReference>
<dbReference type="GO" id="GO:0055085">
    <property type="term" value="P:transmembrane transport"/>
    <property type="evidence" value="ECO:0007669"/>
    <property type="project" value="InterPro"/>
</dbReference>
<keyword evidence="5 8" id="KW-0812">Transmembrane</keyword>
<dbReference type="InterPro" id="IPR038665">
    <property type="entry name" value="Voltage-dep_anion_channel_sf"/>
</dbReference>
<dbReference type="AlphaFoldDB" id="A0A169S6X9"/>
<dbReference type="Proteomes" id="UP000218244">
    <property type="component" value="Chromosome"/>
</dbReference>
<feature type="transmembrane region" description="Helical" evidence="8">
    <location>
        <begin position="46"/>
        <end position="65"/>
    </location>
</feature>
<proteinExistence type="inferred from homology"/>
<dbReference type="InterPro" id="IPR051629">
    <property type="entry name" value="Sulfite_efflux_TDT"/>
</dbReference>
<name>A0A169S6X9_9CORY</name>
<evidence type="ECO:0000256" key="3">
    <source>
        <dbReference type="ARBA" id="ARBA00022448"/>
    </source>
</evidence>
<comment type="similarity">
    <text evidence="2">Belongs to the tellurite-resistance/dicarboxylate transporter (TDT) family.</text>
</comment>
<evidence type="ECO:0000313" key="9">
    <source>
        <dbReference type="EMBL" id="BAU97224.1"/>
    </source>
</evidence>
<dbReference type="Pfam" id="PF03595">
    <property type="entry name" value="SLAC1"/>
    <property type="match status" value="1"/>
</dbReference>
<feature type="transmembrane region" description="Helical" evidence="8">
    <location>
        <begin position="135"/>
        <end position="153"/>
    </location>
</feature>
<dbReference type="CDD" id="cd09320">
    <property type="entry name" value="TDT_like_2"/>
    <property type="match status" value="1"/>
</dbReference>
<feature type="transmembrane region" description="Helical" evidence="8">
    <location>
        <begin position="301"/>
        <end position="324"/>
    </location>
</feature>